<evidence type="ECO:0000256" key="1">
    <source>
        <dbReference type="ARBA" id="ARBA00023125"/>
    </source>
</evidence>
<dbReference type="SUPFAM" id="SSF46689">
    <property type="entry name" value="Homeodomain-like"/>
    <property type="match status" value="1"/>
</dbReference>
<dbReference type="GO" id="GO:0006355">
    <property type="term" value="P:regulation of DNA-templated transcription"/>
    <property type="evidence" value="ECO:0007669"/>
    <property type="project" value="UniProtKB-ARBA"/>
</dbReference>
<evidence type="ECO:0000256" key="2">
    <source>
        <dbReference type="PROSITE-ProRule" id="PRU00335"/>
    </source>
</evidence>
<feature type="DNA-binding region" description="H-T-H motif" evidence="2">
    <location>
        <begin position="29"/>
        <end position="48"/>
    </location>
</feature>
<sequence>MPRPRSDDKRAAIMSAATRIVAAQGLGAATAAIAKEAGVSNGSLFTYFDTKADLFNHLYLELKSDMGAAALGGLPDGAGPREQLLHMWTGWLRWAITQPDKRRALAQLQVSDEITTATHETASRAMAGVAVIMERGRENGPLKDAPLAFVITLANALAEATIDYALKDPENAETHGRSGFDALWRIFGG</sequence>
<dbReference type="STRING" id="380248.SAMN05216251_10537"/>
<dbReference type="PANTHER" id="PTHR30055:SF222">
    <property type="entry name" value="REGULATORY PROTEIN"/>
    <property type="match status" value="1"/>
</dbReference>
<evidence type="ECO:0000259" key="3">
    <source>
        <dbReference type="PROSITE" id="PS50977"/>
    </source>
</evidence>
<reference evidence="4 5" key="1">
    <citation type="submission" date="2016-10" db="EMBL/GenBank/DDBJ databases">
        <authorList>
            <person name="de Groot N.N."/>
        </authorList>
    </citation>
    <scope>NUCLEOTIDE SEQUENCE [LARGE SCALE GENOMIC DNA]</scope>
    <source>
        <strain evidence="4 5">CGMCC 4.3510</strain>
    </source>
</reference>
<dbReference type="PANTHER" id="PTHR30055">
    <property type="entry name" value="HTH-TYPE TRANSCRIPTIONAL REGULATOR RUTR"/>
    <property type="match status" value="1"/>
</dbReference>
<evidence type="ECO:0000313" key="5">
    <source>
        <dbReference type="Proteomes" id="UP000199323"/>
    </source>
</evidence>
<dbReference type="Pfam" id="PF00440">
    <property type="entry name" value="TetR_N"/>
    <property type="match status" value="1"/>
</dbReference>
<dbReference type="RefSeq" id="WP_093713079.1">
    <property type="nucleotide sequence ID" value="NZ_FONG01000005.1"/>
</dbReference>
<evidence type="ECO:0000313" key="4">
    <source>
        <dbReference type="EMBL" id="SFE74451.1"/>
    </source>
</evidence>
<dbReference type="GO" id="GO:0003677">
    <property type="term" value="F:DNA binding"/>
    <property type="evidence" value="ECO:0007669"/>
    <property type="project" value="UniProtKB-UniRule"/>
</dbReference>
<organism evidence="4 5">
    <name type="scientific">Actinacidiphila alni</name>
    <dbReference type="NCBI Taxonomy" id="380248"/>
    <lineage>
        <taxon>Bacteria</taxon>
        <taxon>Bacillati</taxon>
        <taxon>Actinomycetota</taxon>
        <taxon>Actinomycetes</taxon>
        <taxon>Kitasatosporales</taxon>
        <taxon>Streptomycetaceae</taxon>
        <taxon>Actinacidiphila</taxon>
    </lineage>
</organism>
<protein>
    <submittedName>
        <fullName evidence="4">Transcriptional regulator, TetR family</fullName>
    </submittedName>
</protein>
<dbReference type="InterPro" id="IPR036271">
    <property type="entry name" value="Tet_transcr_reg_TetR-rel_C_sf"/>
</dbReference>
<dbReference type="OrthoDB" id="63332at2"/>
<name>A0A1I2D1R1_9ACTN</name>
<accession>A0A1I2D1R1</accession>
<dbReference type="Proteomes" id="UP000199323">
    <property type="component" value="Unassembled WGS sequence"/>
</dbReference>
<feature type="domain" description="HTH tetR-type" evidence="3">
    <location>
        <begin position="7"/>
        <end position="66"/>
    </location>
</feature>
<dbReference type="AlphaFoldDB" id="A0A1I2D1R1"/>
<keyword evidence="1 2" id="KW-0238">DNA-binding</keyword>
<dbReference type="InterPro" id="IPR009057">
    <property type="entry name" value="Homeodomain-like_sf"/>
</dbReference>
<dbReference type="Gene3D" id="1.10.357.10">
    <property type="entry name" value="Tetracycline Repressor, domain 2"/>
    <property type="match status" value="1"/>
</dbReference>
<dbReference type="EMBL" id="FONG01000005">
    <property type="protein sequence ID" value="SFE74451.1"/>
    <property type="molecule type" value="Genomic_DNA"/>
</dbReference>
<dbReference type="SUPFAM" id="SSF48498">
    <property type="entry name" value="Tetracyclin repressor-like, C-terminal domain"/>
    <property type="match status" value="1"/>
</dbReference>
<dbReference type="InterPro" id="IPR001647">
    <property type="entry name" value="HTH_TetR"/>
</dbReference>
<dbReference type="PRINTS" id="PR00455">
    <property type="entry name" value="HTHTETR"/>
</dbReference>
<gene>
    <name evidence="4" type="ORF">SAMN05216251_10537</name>
</gene>
<proteinExistence type="predicted"/>
<dbReference type="PROSITE" id="PS50977">
    <property type="entry name" value="HTH_TETR_2"/>
    <property type="match status" value="1"/>
</dbReference>
<keyword evidence="5" id="KW-1185">Reference proteome</keyword>
<dbReference type="InterPro" id="IPR050109">
    <property type="entry name" value="HTH-type_TetR-like_transc_reg"/>
</dbReference>